<keyword evidence="1" id="KW-0732">Signal</keyword>
<feature type="chain" id="PRO_5047491812" evidence="1">
    <location>
        <begin position="22"/>
        <end position="180"/>
    </location>
</feature>
<dbReference type="RefSeq" id="WP_276268533.1">
    <property type="nucleotide sequence ID" value="NZ_JARJLM010000611.1"/>
</dbReference>
<protein>
    <submittedName>
        <fullName evidence="2">MxaK protein</fullName>
    </submittedName>
</protein>
<reference evidence="2 3" key="1">
    <citation type="submission" date="2023-03" db="EMBL/GenBank/DDBJ databases">
        <title>Draft assemblies of triclosan tolerant bacteria isolated from returned activated sludge.</title>
        <authorList>
            <person name="Van Hamelsveld S."/>
        </authorList>
    </citation>
    <scope>NUCLEOTIDE SEQUENCE [LARGE SCALE GENOMIC DNA]</scope>
    <source>
        <strain evidence="2 3">GW210010_S58</strain>
    </source>
</reference>
<dbReference type="InterPro" id="IPR011990">
    <property type="entry name" value="TPR-like_helical_dom_sf"/>
</dbReference>
<proteinExistence type="predicted"/>
<dbReference type="EMBL" id="JARJLM010000611">
    <property type="protein sequence ID" value="MDF3838619.1"/>
    <property type="molecule type" value="Genomic_DNA"/>
</dbReference>
<dbReference type="Proteomes" id="UP001216674">
    <property type="component" value="Unassembled WGS sequence"/>
</dbReference>
<accession>A0ABT6B158</accession>
<evidence type="ECO:0000256" key="1">
    <source>
        <dbReference type="SAM" id="SignalP"/>
    </source>
</evidence>
<sequence>MRRRTIHLAFAAAALVSGALAAGEALQLRKAMRINQAAASADADSAASGVREARLAQANALSRAGRHDAALAAYNSLIQRDRLDAVGQAALFNLGNMLLRQRRETSTRDAFQAQALVELAKARYRDLLRANPGDWDARYNLERALWLAPEVQDMFGAETDDMPKERLRIKVPGLPPGDLP</sequence>
<gene>
    <name evidence="2" type="ORF">P3W85_37650</name>
</gene>
<feature type="signal peptide" evidence="1">
    <location>
        <begin position="1"/>
        <end position="21"/>
    </location>
</feature>
<dbReference type="SUPFAM" id="SSF48452">
    <property type="entry name" value="TPR-like"/>
    <property type="match status" value="1"/>
</dbReference>
<dbReference type="Gene3D" id="1.25.40.10">
    <property type="entry name" value="Tetratricopeptide repeat domain"/>
    <property type="match status" value="1"/>
</dbReference>
<comment type="caution">
    <text evidence="2">The sequence shown here is derived from an EMBL/GenBank/DDBJ whole genome shotgun (WGS) entry which is preliminary data.</text>
</comment>
<evidence type="ECO:0000313" key="3">
    <source>
        <dbReference type="Proteomes" id="UP001216674"/>
    </source>
</evidence>
<organism evidence="2 3">
    <name type="scientific">Cupriavidus basilensis</name>
    <dbReference type="NCBI Taxonomy" id="68895"/>
    <lineage>
        <taxon>Bacteria</taxon>
        <taxon>Pseudomonadati</taxon>
        <taxon>Pseudomonadota</taxon>
        <taxon>Betaproteobacteria</taxon>
        <taxon>Burkholderiales</taxon>
        <taxon>Burkholderiaceae</taxon>
        <taxon>Cupriavidus</taxon>
    </lineage>
</organism>
<keyword evidence="3" id="KW-1185">Reference proteome</keyword>
<name>A0ABT6B158_9BURK</name>
<evidence type="ECO:0000313" key="2">
    <source>
        <dbReference type="EMBL" id="MDF3838619.1"/>
    </source>
</evidence>